<dbReference type="Proteomes" id="UP000177418">
    <property type="component" value="Unassembled WGS sequence"/>
</dbReference>
<sequence length="214" mass="25599">MPRRRIILASGEYYHIFNKTLLPQNIFFNKRNNDYFIAASDYYRHLNVPVQFAKYNENKKAYSINGLKLVVSIYAYALMPNHFHFLLKQHEDNGIRTFIQRLSNSYAHFYNLKYSRKGALFQGPFKSVRIESEEQLLHVVRYIDLNATTSYLVEDPADFIYSSYRTHIGLFDMSWIEKRFILDHFGSFNKYKKFVLDNKDYQRSLKKIDLSIIE</sequence>
<name>A0A1F7JIQ8_9BACT</name>
<dbReference type="AlphaFoldDB" id="A0A1F7JIQ8"/>
<evidence type="ECO:0000313" key="3">
    <source>
        <dbReference type="Proteomes" id="UP000177418"/>
    </source>
</evidence>
<reference evidence="2 3" key="1">
    <citation type="journal article" date="2016" name="Nat. Commun.">
        <title>Thousands of microbial genomes shed light on interconnected biogeochemical processes in an aquifer system.</title>
        <authorList>
            <person name="Anantharaman K."/>
            <person name="Brown C.T."/>
            <person name="Hug L.A."/>
            <person name="Sharon I."/>
            <person name="Castelle C.J."/>
            <person name="Probst A.J."/>
            <person name="Thomas B.C."/>
            <person name="Singh A."/>
            <person name="Wilkins M.J."/>
            <person name="Karaoz U."/>
            <person name="Brodie E.L."/>
            <person name="Williams K.H."/>
            <person name="Hubbard S.S."/>
            <person name="Banfield J.F."/>
        </authorList>
    </citation>
    <scope>NUCLEOTIDE SEQUENCE [LARGE SCALE GENOMIC DNA]</scope>
</reference>
<dbReference type="EMBL" id="MGAV01000002">
    <property type="protein sequence ID" value="OGK55487.1"/>
    <property type="molecule type" value="Genomic_DNA"/>
</dbReference>
<dbReference type="GO" id="GO:0006313">
    <property type="term" value="P:DNA transposition"/>
    <property type="evidence" value="ECO:0007669"/>
    <property type="project" value="InterPro"/>
</dbReference>
<dbReference type="PANTHER" id="PTHR34322:SF2">
    <property type="entry name" value="TRANSPOSASE IS200-LIKE DOMAIN-CONTAINING PROTEIN"/>
    <property type="match status" value="1"/>
</dbReference>
<dbReference type="Pfam" id="PF01797">
    <property type="entry name" value="Y1_Tnp"/>
    <property type="match status" value="1"/>
</dbReference>
<evidence type="ECO:0000259" key="1">
    <source>
        <dbReference type="SMART" id="SM01321"/>
    </source>
</evidence>
<dbReference type="InterPro" id="IPR002686">
    <property type="entry name" value="Transposase_17"/>
</dbReference>
<accession>A0A1F7JIQ8</accession>
<dbReference type="GO" id="GO:0003677">
    <property type="term" value="F:DNA binding"/>
    <property type="evidence" value="ECO:0007669"/>
    <property type="project" value="InterPro"/>
</dbReference>
<proteinExistence type="predicted"/>
<gene>
    <name evidence="2" type="ORF">A3H78_04955</name>
</gene>
<feature type="domain" description="Transposase IS200-like" evidence="1">
    <location>
        <begin position="9"/>
        <end position="146"/>
    </location>
</feature>
<comment type="caution">
    <text evidence="2">The sequence shown here is derived from an EMBL/GenBank/DDBJ whole genome shotgun (WGS) entry which is preliminary data.</text>
</comment>
<dbReference type="SUPFAM" id="SSF143422">
    <property type="entry name" value="Transposase IS200-like"/>
    <property type="match status" value="1"/>
</dbReference>
<dbReference type="InterPro" id="IPR036515">
    <property type="entry name" value="Transposase_17_sf"/>
</dbReference>
<dbReference type="PANTHER" id="PTHR34322">
    <property type="entry name" value="TRANSPOSASE, Y1_TNP DOMAIN-CONTAINING"/>
    <property type="match status" value="1"/>
</dbReference>
<evidence type="ECO:0000313" key="2">
    <source>
        <dbReference type="EMBL" id="OGK55487.1"/>
    </source>
</evidence>
<organism evidence="2 3">
    <name type="scientific">Candidatus Roizmanbacteria bacterium RIFCSPLOWO2_02_FULL_36_11</name>
    <dbReference type="NCBI Taxonomy" id="1802071"/>
    <lineage>
        <taxon>Bacteria</taxon>
        <taxon>Candidatus Roizmaniibacteriota</taxon>
    </lineage>
</organism>
<dbReference type="GO" id="GO:0004803">
    <property type="term" value="F:transposase activity"/>
    <property type="evidence" value="ECO:0007669"/>
    <property type="project" value="InterPro"/>
</dbReference>
<dbReference type="Gene3D" id="3.30.70.1290">
    <property type="entry name" value="Transposase IS200-like"/>
    <property type="match status" value="1"/>
</dbReference>
<protein>
    <recommendedName>
        <fullName evidence="1">Transposase IS200-like domain-containing protein</fullName>
    </recommendedName>
</protein>
<dbReference type="SMART" id="SM01321">
    <property type="entry name" value="Y1_Tnp"/>
    <property type="match status" value="1"/>
</dbReference>